<organism evidence="1 2">
    <name type="scientific">Neobacillus pocheonensis</name>
    <dbReference type="NCBI Taxonomy" id="363869"/>
    <lineage>
        <taxon>Bacteria</taxon>
        <taxon>Bacillati</taxon>
        <taxon>Bacillota</taxon>
        <taxon>Bacilli</taxon>
        <taxon>Bacillales</taxon>
        <taxon>Bacillaceae</taxon>
        <taxon>Neobacillus</taxon>
    </lineage>
</organism>
<sequence length="99" mass="11610">MYVPGYITQEEEAALPFFNSHDEALKWFNNKYGNNFILTGSEIIDEQKCHFYYLILDWEIYEAGQNEFVTKGIITDAIKYMGSYQEVQIFDDGSIHIVH</sequence>
<accession>A0ABT0W643</accession>
<reference evidence="1 2" key="1">
    <citation type="submission" date="2022-06" db="EMBL/GenBank/DDBJ databases">
        <authorList>
            <person name="Jeon C.O."/>
        </authorList>
    </citation>
    <scope>NUCLEOTIDE SEQUENCE [LARGE SCALE GENOMIC DNA]</scope>
    <source>
        <strain evidence="1 2">KCTC 13943</strain>
    </source>
</reference>
<keyword evidence="2" id="KW-1185">Reference proteome</keyword>
<proteinExistence type="predicted"/>
<gene>
    <name evidence="1" type="ORF">NDK43_04530</name>
</gene>
<protein>
    <submittedName>
        <fullName evidence="1">Uncharacterized protein</fullName>
    </submittedName>
</protein>
<dbReference type="Proteomes" id="UP001523262">
    <property type="component" value="Unassembled WGS sequence"/>
</dbReference>
<dbReference type="EMBL" id="JAMQCR010000001">
    <property type="protein sequence ID" value="MCM2531792.1"/>
    <property type="molecule type" value="Genomic_DNA"/>
</dbReference>
<comment type="caution">
    <text evidence="1">The sequence shown here is derived from an EMBL/GenBank/DDBJ whole genome shotgun (WGS) entry which is preliminary data.</text>
</comment>
<evidence type="ECO:0000313" key="2">
    <source>
        <dbReference type="Proteomes" id="UP001523262"/>
    </source>
</evidence>
<evidence type="ECO:0000313" key="1">
    <source>
        <dbReference type="EMBL" id="MCM2531792.1"/>
    </source>
</evidence>
<name>A0ABT0W643_9BACI</name>